<sequence>MGLIFGRRDSRAGEAPLSGPPQRRRSPACWRRQSWHRTVAAVVVVTFLVLVGVFAVPAIAEVTPPVPYDLNTVLTNIRNWIMGILGLLGTVFLTLAGARYLISNGDPGEISKAKAALKNAAWGYGLAALAPVIVQILKGIVGA</sequence>
<gene>
    <name evidence="3" type="ORF">I7412_24540</name>
</gene>
<reference evidence="3" key="1">
    <citation type="submission" date="2020-12" db="EMBL/GenBank/DDBJ databases">
        <title>Genomic characterization of non-nitrogen-fixing Frankia strains.</title>
        <authorList>
            <person name="Carlos-Shanley C."/>
            <person name="Guerra T."/>
            <person name="Hahn D."/>
        </authorList>
    </citation>
    <scope>NUCLEOTIDE SEQUENCE</scope>
    <source>
        <strain evidence="3">CN6</strain>
    </source>
</reference>
<evidence type="ECO:0008006" key="5">
    <source>
        <dbReference type="Google" id="ProtNLM"/>
    </source>
</evidence>
<proteinExistence type="predicted"/>
<dbReference type="AlphaFoldDB" id="A0A937USH5"/>
<evidence type="ECO:0000313" key="3">
    <source>
        <dbReference type="EMBL" id="MBL7630270.1"/>
    </source>
</evidence>
<dbReference type="InterPro" id="IPR043993">
    <property type="entry name" value="T4SS_pilin"/>
</dbReference>
<evidence type="ECO:0000313" key="4">
    <source>
        <dbReference type="Proteomes" id="UP000604475"/>
    </source>
</evidence>
<protein>
    <recommendedName>
        <fullName evidence="5">TrbC/VIRB2 family protein</fullName>
    </recommendedName>
</protein>
<accession>A0A937USH5</accession>
<dbReference type="Proteomes" id="UP000604475">
    <property type="component" value="Unassembled WGS sequence"/>
</dbReference>
<keyword evidence="2" id="KW-0472">Membrane</keyword>
<feature type="transmembrane region" description="Helical" evidence="2">
    <location>
        <begin position="122"/>
        <end position="141"/>
    </location>
</feature>
<dbReference type="Pfam" id="PF18895">
    <property type="entry name" value="T4SS_pilin"/>
    <property type="match status" value="1"/>
</dbReference>
<keyword evidence="2" id="KW-0812">Transmembrane</keyword>
<feature type="transmembrane region" description="Helical" evidence="2">
    <location>
        <begin position="39"/>
        <end position="60"/>
    </location>
</feature>
<feature type="compositionally biased region" description="Basic and acidic residues" evidence="1">
    <location>
        <begin position="1"/>
        <end position="12"/>
    </location>
</feature>
<name>A0A937USH5_9ACTN</name>
<keyword evidence="4" id="KW-1185">Reference proteome</keyword>
<comment type="caution">
    <text evidence="3">The sequence shown here is derived from an EMBL/GenBank/DDBJ whole genome shotgun (WGS) entry which is preliminary data.</text>
</comment>
<feature type="transmembrane region" description="Helical" evidence="2">
    <location>
        <begin position="80"/>
        <end position="102"/>
    </location>
</feature>
<evidence type="ECO:0000256" key="2">
    <source>
        <dbReference type="SAM" id="Phobius"/>
    </source>
</evidence>
<dbReference type="EMBL" id="JAEACQ010000245">
    <property type="protein sequence ID" value="MBL7630270.1"/>
    <property type="molecule type" value="Genomic_DNA"/>
</dbReference>
<organism evidence="3 4">
    <name type="scientific">Frankia nepalensis</name>
    <dbReference type="NCBI Taxonomy" id="1836974"/>
    <lineage>
        <taxon>Bacteria</taxon>
        <taxon>Bacillati</taxon>
        <taxon>Actinomycetota</taxon>
        <taxon>Actinomycetes</taxon>
        <taxon>Frankiales</taxon>
        <taxon>Frankiaceae</taxon>
        <taxon>Frankia</taxon>
    </lineage>
</organism>
<keyword evidence="2" id="KW-1133">Transmembrane helix</keyword>
<evidence type="ECO:0000256" key="1">
    <source>
        <dbReference type="SAM" id="MobiDB-lite"/>
    </source>
</evidence>
<feature type="region of interest" description="Disordered" evidence="1">
    <location>
        <begin position="1"/>
        <end position="28"/>
    </location>
</feature>